<gene>
    <name evidence="4" type="ORF">BT67DRAFT_399669</name>
</gene>
<evidence type="ECO:0008006" key="6">
    <source>
        <dbReference type="Google" id="ProtNLM"/>
    </source>
</evidence>
<evidence type="ECO:0000313" key="5">
    <source>
        <dbReference type="Proteomes" id="UP001304895"/>
    </source>
</evidence>
<dbReference type="Proteomes" id="UP001304895">
    <property type="component" value="Unassembled WGS sequence"/>
</dbReference>
<reference evidence="4" key="1">
    <citation type="journal article" date="2023" name="Mol. Phylogenet. Evol.">
        <title>Genome-scale phylogeny and comparative genomics of the fungal order Sordariales.</title>
        <authorList>
            <person name="Hensen N."/>
            <person name="Bonometti L."/>
            <person name="Westerberg I."/>
            <person name="Brannstrom I.O."/>
            <person name="Guillou S."/>
            <person name="Cros-Aarteil S."/>
            <person name="Calhoun S."/>
            <person name="Haridas S."/>
            <person name="Kuo A."/>
            <person name="Mondo S."/>
            <person name="Pangilinan J."/>
            <person name="Riley R."/>
            <person name="LaButti K."/>
            <person name="Andreopoulos B."/>
            <person name="Lipzen A."/>
            <person name="Chen C."/>
            <person name="Yan M."/>
            <person name="Daum C."/>
            <person name="Ng V."/>
            <person name="Clum A."/>
            <person name="Steindorff A."/>
            <person name="Ohm R.A."/>
            <person name="Martin F."/>
            <person name="Silar P."/>
            <person name="Natvig D.O."/>
            <person name="Lalanne C."/>
            <person name="Gautier V."/>
            <person name="Ament-Velasquez S.L."/>
            <person name="Kruys A."/>
            <person name="Hutchinson M.I."/>
            <person name="Powell A.J."/>
            <person name="Barry K."/>
            <person name="Miller A.N."/>
            <person name="Grigoriev I.V."/>
            <person name="Debuchy R."/>
            <person name="Gladieux P."/>
            <person name="Hiltunen Thoren M."/>
            <person name="Johannesson H."/>
        </authorList>
    </citation>
    <scope>NUCLEOTIDE SEQUENCE</scope>
    <source>
        <strain evidence="4">CBS 123565</strain>
    </source>
</reference>
<comment type="caution">
    <text evidence="4">The sequence shown here is derived from an EMBL/GenBank/DDBJ whole genome shotgun (WGS) entry which is preliminary data.</text>
</comment>
<keyword evidence="5" id="KW-1185">Reference proteome</keyword>
<protein>
    <recommendedName>
        <fullName evidence="6">Myocyte-specific enhancer factor 2d</fullName>
    </recommendedName>
</protein>
<accession>A0AAN6UMQ8</accession>
<evidence type="ECO:0000256" key="2">
    <source>
        <dbReference type="ARBA" id="ARBA00022737"/>
    </source>
</evidence>
<feature type="region of interest" description="Disordered" evidence="3">
    <location>
        <begin position="400"/>
        <end position="421"/>
    </location>
</feature>
<sequence length="525" mass="56855">MALEIPGYYYDPDRRKYFRIENSKTAPKEAAWSAANVKRRAEEESEDAARTARLRRHARRVRPAPVRAAPLLGGLLAREAGEGGGVSPGGETLVRAWAGGLRAKGMLRLQPENITGGTVSSMWIGPSDERSGLGVAYGIVDGMCFAGSYIPRDGDDDINFGYAAERCPGLRLRPARYAQFTPQLMAINFHGPSRKMIVANRAYPHFNVSISYFTPGHSSAGDSGPAWVVDDDNDIVPFHTVLRGSNNTSVHACQPAPTGSRLTCVFGTTDGIAQLQDDQPTWLTPPAPPNHRRKRKQNTRGGRHAGHLSQHPNSDIHPWQQDVLSIDFLAQHPEIVLAGTRSSHVCLLDLRISPLDWRPKSNTFGHFSSVAHIKSVGPHSVLAAGPRNAMSLYDIRFLQQQRPPRPPGGEGTTTTAPAAANGWGNAATPIVVFPEYRNKAHVDIGLDVLTEPGYGCSGLVAAAHDDATVGLYSLQDGARIASPAVDGIRAPGEVKSMMWQTLPGDRHPSLFVGEGPCIKKYSFWA</sequence>
<reference evidence="4" key="2">
    <citation type="submission" date="2023-05" db="EMBL/GenBank/DDBJ databases">
        <authorList>
            <consortium name="Lawrence Berkeley National Laboratory"/>
            <person name="Steindorff A."/>
            <person name="Hensen N."/>
            <person name="Bonometti L."/>
            <person name="Westerberg I."/>
            <person name="Brannstrom I.O."/>
            <person name="Guillou S."/>
            <person name="Cros-Aarteil S."/>
            <person name="Calhoun S."/>
            <person name="Haridas S."/>
            <person name="Kuo A."/>
            <person name="Mondo S."/>
            <person name="Pangilinan J."/>
            <person name="Riley R."/>
            <person name="Labutti K."/>
            <person name="Andreopoulos B."/>
            <person name="Lipzen A."/>
            <person name="Chen C."/>
            <person name="Yanf M."/>
            <person name="Daum C."/>
            <person name="Ng V."/>
            <person name="Clum A."/>
            <person name="Ohm R."/>
            <person name="Martin F."/>
            <person name="Silar P."/>
            <person name="Natvig D."/>
            <person name="Lalanne C."/>
            <person name="Gautier V."/>
            <person name="Ament-Velasquez S.L."/>
            <person name="Kruys A."/>
            <person name="Hutchinson M.I."/>
            <person name="Powell A.J."/>
            <person name="Barry K."/>
            <person name="Miller A.N."/>
            <person name="Grigoriev I.V."/>
            <person name="Debuchy R."/>
            <person name="Gladieux P."/>
            <person name="Thoren M.H."/>
            <person name="Johannesson H."/>
        </authorList>
    </citation>
    <scope>NUCLEOTIDE SEQUENCE</scope>
    <source>
        <strain evidence="4">CBS 123565</strain>
    </source>
</reference>
<dbReference type="PANTHER" id="PTHR44472:SF1">
    <property type="entry name" value="DDB1 AND CUL4 ASSOCIATED FACTOR 4"/>
    <property type="match status" value="1"/>
</dbReference>
<evidence type="ECO:0000256" key="3">
    <source>
        <dbReference type="SAM" id="MobiDB-lite"/>
    </source>
</evidence>
<keyword evidence="1" id="KW-0853">WD repeat</keyword>
<keyword evidence="2" id="KW-0677">Repeat</keyword>
<feature type="region of interest" description="Disordered" evidence="3">
    <location>
        <begin position="277"/>
        <end position="315"/>
    </location>
</feature>
<dbReference type="InterPro" id="IPR036322">
    <property type="entry name" value="WD40_repeat_dom_sf"/>
</dbReference>
<evidence type="ECO:0000256" key="1">
    <source>
        <dbReference type="ARBA" id="ARBA00022574"/>
    </source>
</evidence>
<dbReference type="AlphaFoldDB" id="A0AAN6UMQ8"/>
<name>A0AAN6UMQ8_9PEZI</name>
<evidence type="ECO:0000313" key="4">
    <source>
        <dbReference type="EMBL" id="KAK4135565.1"/>
    </source>
</evidence>
<dbReference type="EMBL" id="MU853405">
    <property type="protein sequence ID" value="KAK4135565.1"/>
    <property type="molecule type" value="Genomic_DNA"/>
</dbReference>
<organism evidence="4 5">
    <name type="scientific">Trichocladium antarcticum</name>
    <dbReference type="NCBI Taxonomy" id="1450529"/>
    <lineage>
        <taxon>Eukaryota</taxon>
        <taxon>Fungi</taxon>
        <taxon>Dikarya</taxon>
        <taxon>Ascomycota</taxon>
        <taxon>Pezizomycotina</taxon>
        <taxon>Sordariomycetes</taxon>
        <taxon>Sordariomycetidae</taxon>
        <taxon>Sordariales</taxon>
        <taxon>Chaetomiaceae</taxon>
        <taxon>Trichocladium</taxon>
    </lineage>
</organism>
<feature type="compositionally biased region" description="Low complexity" evidence="3">
    <location>
        <begin position="412"/>
        <end position="421"/>
    </location>
</feature>
<dbReference type="GO" id="GO:0080008">
    <property type="term" value="C:Cul4-RING E3 ubiquitin ligase complex"/>
    <property type="evidence" value="ECO:0007669"/>
    <property type="project" value="TreeGrafter"/>
</dbReference>
<feature type="compositionally biased region" description="Basic and acidic residues" evidence="3">
    <location>
        <begin position="39"/>
        <end position="50"/>
    </location>
</feature>
<proteinExistence type="predicted"/>
<feature type="region of interest" description="Disordered" evidence="3">
    <location>
        <begin position="37"/>
        <end position="59"/>
    </location>
</feature>
<feature type="compositionally biased region" description="Basic residues" evidence="3">
    <location>
        <begin position="290"/>
        <end position="306"/>
    </location>
</feature>
<dbReference type="InterPro" id="IPR052254">
    <property type="entry name" value="CUL4-DDB1_E3_ligase_receptor"/>
</dbReference>
<dbReference type="PANTHER" id="PTHR44472">
    <property type="entry name" value="DDB1- AND CUL4-ASSOCIATED FACTOR 4-RELATED"/>
    <property type="match status" value="1"/>
</dbReference>
<dbReference type="SUPFAM" id="SSF50978">
    <property type="entry name" value="WD40 repeat-like"/>
    <property type="match status" value="1"/>
</dbReference>